<protein>
    <submittedName>
        <fullName evidence="1">Uncharacterized protein</fullName>
    </submittedName>
</protein>
<gene>
    <name evidence="1" type="ORF">SAMN03097708_03304</name>
</gene>
<keyword evidence="2" id="KW-1185">Reference proteome</keyword>
<dbReference type="EMBL" id="FMWD01000021">
    <property type="protein sequence ID" value="SCZ68374.1"/>
    <property type="molecule type" value="Genomic_DNA"/>
</dbReference>
<evidence type="ECO:0000313" key="2">
    <source>
        <dbReference type="Proteomes" id="UP000199648"/>
    </source>
</evidence>
<dbReference type="STRING" id="415747.SAMN03097708_03304"/>
<dbReference type="InterPro" id="IPR019238">
    <property type="entry name" value="AbiEi_2"/>
</dbReference>
<dbReference type="Proteomes" id="UP000199648">
    <property type="component" value="Unassembled WGS sequence"/>
</dbReference>
<proteinExistence type="predicted"/>
<sequence length="313" mass="34957">MAATVVQLNLGHCDTGADARIRLGQNVLDAEIKARLTPATLGPALAQLKYLPGPAVLVAPYVTPPMAERLKALDVPFIDAAGNAFLHMGETFVFVTGRKPARVPIKARTLRVFRATGLRIVFALLCVPELANAPYREVAEKAGVALGSVNVAFNELTRLGFLQKTKARGRVLEQRQRLVDTWVDAYARELRPRLNPRRFRVDRLDWWKDEDLARLDLWLGGEPAAAVLTRYLRPQVVTLYGGAGFADLARRIRPVKDEHGNFEVLEPFWRFEVTQPVPGHHLTPPLLVYADLLSTAEERNLETAAMIRERYLG</sequence>
<reference evidence="1 2" key="1">
    <citation type="submission" date="2016-10" db="EMBL/GenBank/DDBJ databases">
        <authorList>
            <person name="de Groot N.N."/>
        </authorList>
    </citation>
    <scope>NUCLEOTIDE SEQUENCE [LARGE SCALE GENOMIC DNA]</scope>
    <source>
        <strain evidence="1 2">HLD2</strain>
    </source>
</reference>
<dbReference type="AlphaFoldDB" id="A0A1G5R2Q2"/>
<accession>A0A1G5R2Q2</accession>
<organism evidence="1 2">
    <name type="scientific">Thiohalomonas denitrificans</name>
    <dbReference type="NCBI Taxonomy" id="415747"/>
    <lineage>
        <taxon>Bacteria</taxon>
        <taxon>Pseudomonadati</taxon>
        <taxon>Pseudomonadota</taxon>
        <taxon>Gammaproteobacteria</taxon>
        <taxon>Thiohalomonadales</taxon>
        <taxon>Thiohalomonadaceae</taxon>
        <taxon>Thiohalomonas</taxon>
    </lineage>
</organism>
<evidence type="ECO:0000313" key="1">
    <source>
        <dbReference type="EMBL" id="SCZ68374.1"/>
    </source>
</evidence>
<name>A0A1G5R2Q2_9GAMM</name>
<dbReference type="Pfam" id="PF09952">
    <property type="entry name" value="AbiEi_2"/>
    <property type="match status" value="1"/>
</dbReference>